<gene>
    <name evidence="2" type="ORF">ILUMI_09317</name>
</gene>
<dbReference type="GO" id="GO:0003676">
    <property type="term" value="F:nucleic acid binding"/>
    <property type="evidence" value="ECO:0007669"/>
    <property type="project" value="InterPro"/>
</dbReference>
<reference evidence="2" key="1">
    <citation type="submission" date="2019-08" db="EMBL/GenBank/DDBJ databases">
        <title>The genome of the North American firefly Photinus pyralis.</title>
        <authorList>
            <consortium name="Photinus pyralis genome working group"/>
            <person name="Fallon T.R."/>
            <person name="Sander Lower S.E."/>
            <person name="Weng J.-K."/>
        </authorList>
    </citation>
    <scope>NUCLEOTIDE SEQUENCE</scope>
    <source>
        <strain evidence="2">TRF0915ILg1</strain>
        <tissue evidence="2">Whole body</tissue>
    </source>
</reference>
<feature type="domain" description="DDE-1" evidence="1">
    <location>
        <begin position="52"/>
        <end position="131"/>
    </location>
</feature>
<proteinExistence type="predicted"/>
<evidence type="ECO:0000259" key="1">
    <source>
        <dbReference type="Pfam" id="PF03184"/>
    </source>
</evidence>
<name>A0A8K0D077_IGNLU</name>
<dbReference type="Pfam" id="PF03184">
    <property type="entry name" value="DDE_1"/>
    <property type="match status" value="1"/>
</dbReference>
<dbReference type="InterPro" id="IPR004875">
    <property type="entry name" value="DDE_SF_endonuclease_dom"/>
</dbReference>
<dbReference type="OrthoDB" id="6779830at2759"/>
<dbReference type="EMBL" id="VTPC01004697">
    <property type="protein sequence ID" value="KAF2896859.1"/>
    <property type="molecule type" value="Genomic_DNA"/>
</dbReference>
<keyword evidence="3" id="KW-1185">Reference proteome</keyword>
<dbReference type="AlphaFoldDB" id="A0A8K0D077"/>
<organism evidence="2 3">
    <name type="scientific">Ignelater luminosus</name>
    <name type="common">Cucubano</name>
    <name type="synonym">Pyrophorus luminosus</name>
    <dbReference type="NCBI Taxonomy" id="2038154"/>
    <lineage>
        <taxon>Eukaryota</taxon>
        <taxon>Metazoa</taxon>
        <taxon>Ecdysozoa</taxon>
        <taxon>Arthropoda</taxon>
        <taxon>Hexapoda</taxon>
        <taxon>Insecta</taxon>
        <taxon>Pterygota</taxon>
        <taxon>Neoptera</taxon>
        <taxon>Endopterygota</taxon>
        <taxon>Coleoptera</taxon>
        <taxon>Polyphaga</taxon>
        <taxon>Elateriformia</taxon>
        <taxon>Elateroidea</taxon>
        <taxon>Elateridae</taxon>
        <taxon>Agrypninae</taxon>
        <taxon>Pyrophorini</taxon>
        <taxon>Ignelater</taxon>
    </lineage>
</organism>
<protein>
    <recommendedName>
        <fullName evidence="1">DDE-1 domain-containing protein</fullName>
    </recommendedName>
</protein>
<evidence type="ECO:0000313" key="2">
    <source>
        <dbReference type="EMBL" id="KAF2896859.1"/>
    </source>
</evidence>
<accession>A0A8K0D077</accession>
<comment type="caution">
    <text evidence="2">The sequence shown here is derived from an EMBL/GenBank/DDBJ whole genome shotgun (WGS) entry which is preliminary data.</text>
</comment>
<evidence type="ECO:0000313" key="3">
    <source>
        <dbReference type="Proteomes" id="UP000801492"/>
    </source>
</evidence>
<dbReference type="Proteomes" id="UP000801492">
    <property type="component" value="Unassembled WGS sequence"/>
</dbReference>
<sequence length="186" mass="20750">MVKSGIMGVNQAAKSFNIPKIILKRRIKSNNTGKCNRLASDLILGAKPPGLLLLILDGHSSHTTNIETLQFAKEHETILFYLSPHTTHFLQSVDRSFFKSLKGHYYDACRNFRKNQANRKLNGSWATVQNAVSGFKAIGIMPFNLSAIYDHAFLVQDPTKLTEPDTKQQLLEQQADLSQPGPKGTK</sequence>